<gene>
    <name evidence="4" type="primary">dacB</name>
    <name evidence="4" type="ORF">E2L05_13490</name>
</gene>
<dbReference type="Gene3D" id="3.40.710.10">
    <property type="entry name" value="DD-peptidase/beta-lactamase superfamily"/>
    <property type="match status" value="2"/>
</dbReference>
<keyword evidence="3" id="KW-0732">Signal</keyword>
<keyword evidence="2 4" id="KW-0378">Hydrolase</keyword>
<dbReference type="EC" id="3.4.16.4" evidence="4"/>
<dbReference type="PANTHER" id="PTHR30023:SF0">
    <property type="entry name" value="PENICILLIN-SENSITIVE CARBOXYPEPTIDASE A"/>
    <property type="match status" value="1"/>
</dbReference>
<dbReference type="EMBL" id="SMZO01000032">
    <property type="protein sequence ID" value="TDL86362.1"/>
    <property type="molecule type" value="Genomic_DNA"/>
</dbReference>
<dbReference type="GO" id="GO:0000270">
    <property type="term" value="P:peptidoglycan metabolic process"/>
    <property type="evidence" value="ECO:0007669"/>
    <property type="project" value="TreeGrafter"/>
</dbReference>
<dbReference type="Proteomes" id="UP000294562">
    <property type="component" value="Unassembled WGS sequence"/>
</dbReference>
<keyword evidence="4" id="KW-0645">Protease</keyword>
<dbReference type="Pfam" id="PF02113">
    <property type="entry name" value="Peptidase_S13"/>
    <property type="match status" value="1"/>
</dbReference>
<dbReference type="NCBIfam" id="TIGR00666">
    <property type="entry name" value="PBP4"/>
    <property type="match status" value="1"/>
</dbReference>
<dbReference type="GO" id="GO:0009002">
    <property type="term" value="F:serine-type D-Ala-D-Ala carboxypeptidase activity"/>
    <property type="evidence" value="ECO:0007669"/>
    <property type="project" value="UniProtKB-EC"/>
</dbReference>
<name>A0A4R6AS09_9RHOB</name>
<evidence type="ECO:0000256" key="2">
    <source>
        <dbReference type="ARBA" id="ARBA00022801"/>
    </source>
</evidence>
<evidence type="ECO:0000256" key="1">
    <source>
        <dbReference type="ARBA" id="ARBA00006096"/>
    </source>
</evidence>
<dbReference type="PANTHER" id="PTHR30023">
    <property type="entry name" value="D-ALANYL-D-ALANINE CARBOXYPEPTIDASE"/>
    <property type="match status" value="1"/>
</dbReference>
<feature type="chain" id="PRO_5020794375" evidence="3">
    <location>
        <begin position="23"/>
        <end position="495"/>
    </location>
</feature>
<organism evidence="4 5">
    <name type="scientific">Meridianimarinicoccus aquatilis</name>
    <dbReference type="NCBI Taxonomy" id="2552766"/>
    <lineage>
        <taxon>Bacteria</taxon>
        <taxon>Pseudomonadati</taxon>
        <taxon>Pseudomonadota</taxon>
        <taxon>Alphaproteobacteria</taxon>
        <taxon>Rhodobacterales</taxon>
        <taxon>Paracoccaceae</taxon>
        <taxon>Meridianimarinicoccus</taxon>
    </lineage>
</organism>
<dbReference type="PRINTS" id="PR00922">
    <property type="entry name" value="DADACBPTASE3"/>
</dbReference>
<dbReference type="SUPFAM" id="SSF56601">
    <property type="entry name" value="beta-lactamase/transpeptidase-like"/>
    <property type="match status" value="1"/>
</dbReference>
<accession>A0A4R6AS09</accession>
<protein>
    <submittedName>
        <fullName evidence="4">D-alanyl-D-alanine carboxypeptidase/D-alanyl-D-alanine-endopeptidase</fullName>
        <ecNumber evidence="4">3.4.16.4</ecNumber>
    </submittedName>
</protein>
<dbReference type="Gene3D" id="3.50.80.20">
    <property type="entry name" value="D-Ala-D-Ala carboxypeptidase C, peptidase S13"/>
    <property type="match status" value="1"/>
</dbReference>
<evidence type="ECO:0000313" key="4">
    <source>
        <dbReference type="EMBL" id="TDL86362.1"/>
    </source>
</evidence>
<dbReference type="InterPro" id="IPR000667">
    <property type="entry name" value="Peptidase_S13"/>
</dbReference>
<feature type="signal peptide" evidence="3">
    <location>
        <begin position="1"/>
        <end position="22"/>
    </location>
</feature>
<keyword evidence="4" id="KW-0121">Carboxypeptidase</keyword>
<proteinExistence type="inferred from homology"/>
<keyword evidence="5" id="KW-1185">Reference proteome</keyword>
<sequence length="495" mass="51572">MILTRRSLLAGLAGTAAQPVWANVSISPRPSLRPPPPPPPDLGSLSLGRIADAGLSGEVGCVVADASSGEILFAFEPDKPLPPASTAKAITAAYGFDMLGPGFQFETRVIGTGPVRDGVLDGDLILAGGGAPGLSTGDLAELSAALKAAGLRAVTGSFQVWAGALPWVPEIDPRQPDHLGYNPSVSGLNLNYNRVHFEWRKQGADYTVSMDARGGGYTPQVTHSRMQVAGRSSPLFALNTDTATGRESWSVARGGLGGGGTRWLPVRNSALYAGDVFRTLARSQGIDLSTAKEVASLPGGGVVLASLPGPPLVDVAKGMLRYSTNLTAEAIGLRASAGFTGKAPLSLPESGAAMSNWASSPNGLGMQASHFVDHSGLGDASRVTARDMVRALVRLGPDGALRRAMREITLKRDDGTRAPLQLYAKTGTLNFVSALCGHIRPEGGAPLVFAVVTADLARRAAIPKGGEENPPGTRTWTRRSRAMQFDLVQLWAQHA</sequence>
<comment type="caution">
    <text evidence="4">The sequence shown here is derived from an EMBL/GenBank/DDBJ whole genome shotgun (WGS) entry which is preliminary data.</text>
</comment>
<reference evidence="4 5" key="1">
    <citation type="submission" date="2019-03" db="EMBL/GenBank/DDBJ databases">
        <title>Rhodobacteraceae bacterium SM1902, a new member of the family Rhodobacteraceae isolated from Yantai.</title>
        <authorList>
            <person name="Sun Y."/>
        </authorList>
    </citation>
    <scope>NUCLEOTIDE SEQUENCE [LARGE SCALE GENOMIC DNA]</scope>
    <source>
        <strain evidence="4 5">SM1902</strain>
    </source>
</reference>
<dbReference type="GO" id="GO:0006508">
    <property type="term" value="P:proteolysis"/>
    <property type="evidence" value="ECO:0007669"/>
    <property type="project" value="InterPro"/>
</dbReference>
<dbReference type="RefSeq" id="WP_133343429.1">
    <property type="nucleotide sequence ID" value="NZ_SMZO01000032.1"/>
</dbReference>
<dbReference type="OrthoDB" id="5372081at2"/>
<evidence type="ECO:0000313" key="5">
    <source>
        <dbReference type="Proteomes" id="UP000294562"/>
    </source>
</evidence>
<evidence type="ECO:0000256" key="3">
    <source>
        <dbReference type="SAM" id="SignalP"/>
    </source>
</evidence>
<comment type="similarity">
    <text evidence="1">Belongs to the peptidase S13 family.</text>
</comment>
<dbReference type="InterPro" id="IPR012338">
    <property type="entry name" value="Beta-lactam/transpept-like"/>
</dbReference>
<dbReference type="AlphaFoldDB" id="A0A4R6AS09"/>